<reference evidence="1" key="1">
    <citation type="submission" date="2021-06" db="EMBL/GenBank/DDBJ databases">
        <authorList>
            <person name="Kallberg Y."/>
            <person name="Tangrot J."/>
            <person name="Rosling A."/>
        </authorList>
    </citation>
    <scope>NUCLEOTIDE SEQUENCE</scope>
    <source>
        <strain evidence="1">CL356</strain>
    </source>
</reference>
<accession>A0ACA9MIS2</accession>
<dbReference type="EMBL" id="CAJVPT010012267">
    <property type="protein sequence ID" value="CAG8586266.1"/>
    <property type="molecule type" value="Genomic_DNA"/>
</dbReference>
<evidence type="ECO:0000313" key="1">
    <source>
        <dbReference type="EMBL" id="CAG8586266.1"/>
    </source>
</evidence>
<keyword evidence="2" id="KW-1185">Reference proteome</keyword>
<name>A0ACA9MIS2_9GLOM</name>
<gene>
    <name evidence="1" type="ORF">ACOLOM_LOCUS6156</name>
</gene>
<proteinExistence type="predicted"/>
<sequence>MPYRLSASLNGHSQDVILSASRDSTAIAWSKGQSDTPFTISATYKPSEGFINSIAYMPPSSEAPQGCVVTGGQDGIVNVFVLGSPSTEPAYSLLGHTANVCALASSPTGALVSGSWDSTARVWKDFKELYVLQGHTQSVWAVLPIDESRTLTGSADKMIKLWDQHKEVNRFHGHNDAVRGLVIVPDIGFASCSNDSEIRVWTLQGDLVYNLVGHTSFVYSLALLPTGEIVSSGEDRTVRVWKDGECWQTIVHPAISVWTVSTMPNGDIVSGCSDGIVRVFSDTEERWAPADQLKLYDDTIANQALPSQQVGDVNKANLPGKEALSQPGEIMPTACLLYFSNLYIGKKDGQVIMIRNENAVEAHQWDGMNQTWQKVGEVVDAVGSGRKQLFDGKEYDYVFDVDIKDGAPPLKLPYNANENPYQAAHRFLTKNDLPLSYIDEVANFIDKNTSAVRIGTVSDQYMDPYTGEASAPAQAPTRQAEVAIHFIDFSKYTPAMLLLPVP</sequence>
<protein>
    <submittedName>
        <fullName evidence="1">5423_t:CDS:1</fullName>
    </submittedName>
</protein>
<comment type="caution">
    <text evidence="1">The sequence shown here is derived from an EMBL/GenBank/DDBJ whole genome shotgun (WGS) entry which is preliminary data.</text>
</comment>
<organism evidence="1 2">
    <name type="scientific">Acaulospora colombiana</name>
    <dbReference type="NCBI Taxonomy" id="27376"/>
    <lineage>
        <taxon>Eukaryota</taxon>
        <taxon>Fungi</taxon>
        <taxon>Fungi incertae sedis</taxon>
        <taxon>Mucoromycota</taxon>
        <taxon>Glomeromycotina</taxon>
        <taxon>Glomeromycetes</taxon>
        <taxon>Diversisporales</taxon>
        <taxon>Acaulosporaceae</taxon>
        <taxon>Acaulospora</taxon>
    </lineage>
</organism>
<evidence type="ECO:0000313" key="2">
    <source>
        <dbReference type="Proteomes" id="UP000789525"/>
    </source>
</evidence>
<dbReference type="Proteomes" id="UP000789525">
    <property type="component" value="Unassembled WGS sequence"/>
</dbReference>